<name>A0AAV1VBW4_9STRA</name>
<dbReference type="InterPro" id="IPR000477">
    <property type="entry name" value="RT_dom"/>
</dbReference>
<evidence type="ECO:0000313" key="5">
    <source>
        <dbReference type="Proteomes" id="UP001162060"/>
    </source>
</evidence>
<feature type="region of interest" description="Disordered" evidence="1">
    <location>
        <begin position="2141"/>
        <end position="2188"/>
    </location>
</feature>
<dbReference type="Pfam" id="PF00078">
    <property type="entry name" value="RVT_1"/>
    <property type="match status" value="1"/>
</dbReference>
<dbReference type="InterPro" id="IPR012337">
    <property type="entry name" value="RNaseH-like_sf"/>
</dbReference>
<comment type="caution">
    <text evidence="4">The sequence shown here is derived from an EMBL/GenBank/DDBJ whole genome shotgun (WGS) entry which is preliminary data.</text>
</comment>
<feature type="region of interest" description="Disordered" evidence="1">
    <location>
        <begin position="223"/>
        <end position="242"/>
    </location>
</feature>
<reference evidence="4" key="1">
    <citation type="submission" date="2024-01" db="EMBL/GenBank/DDBJ databases">
        <authorList>
            <person name="Webb A."/>
        </authorList>
    </citation>
    <scope>NUCLEOTIDE SEQUENCE</scope>
    <source>
        <strain evidence="4">Pm1</strain>
    </source>
</reference>
<organism evidence="4 5">
    <name type="scientific">Peronospora matthiolae</name>
    <dbReference type="NCBI Taxonomy" id="2874970"/>
    <lineage>
        <taxon>Eukaryota</taxon>
        <taxon>Sar</taxon>
        <taxon>Stramenopiles</taxon>
        <taxon>Oomycota</taxon>
        <taxon>Peronosporomycetes</taxon>
        <taxon>Peronosporales</taxon>
        <taxon>Peronosporaceae</taxon>
        <taxon>Peronospora</taxon>
    </lineage>
</organism>
<feature type="compositionally biased region" description="Low complexity" evidence="1">
    <location>
        <begin position="352"/>
        <end position="379"/>
    </location>
</feature>
<feature type="compositionally biased region" description="Polar residues" evidence="1">
    <location>
        <begin position="1112"/>
        <end position="1125"/>
    </location>
</feature>
<dbReference type="SUPFAM" id="SSF56672">
    <property type="entry name" value="DNA/RNA polymerases"/>
    <property type="match status" value="1"/>
</dbReference>
<dbReference type="CDD" id="cd01650">
    <property type="entry name" value="RT_nLTR_like"/>
    <property type="match status" value="1"/>
</dbReference>
<feature type="region of interest" description="Disordered" evidence="1">
    <location>
        <begin position="254"/>
        <end position="303"/>
    </location>
</feature>
<feature type="compositionally biased region" description="Basic residues" evidence="1">
    <location>
        <begin position="1152"/>
        <end position="1179"/>
    </location>
</feature>
<feature type="compositionally biased region" description="Low complexity" evidence="1">
    <location>
        <begin position="16"/>
        <end position="29"/>
    </location>
</feature>
<dbReference type="GO" id="GO:0003676">
    <property type="term" value="F:nucleic acid binding"/>
    <property type="evidence" value="ECO:0007669"/>
    <property type="project" value="InterPro"/>
</dbReference>
<dbReference type="Pfam" id="PF13456">
    <property type="entry name" value="RVT_3"/>
    <property type="match status" value="1"/>
</dbReference>
<dbReference type="InterPro" id="IPR002156">
    <property type="entry name" value="RNaseH_domain"/>
</dbReference>
<evidence type="ECO:0000259" key="2">
    <source>
        <dbReference type="PROSITE" id="PS50878"/>
    </source>
</evidence>
<sequence length="2188" mass="235430">MRFWWPGWEPRERSLSSDSECSTDSHSSLASDASFYDASPDDETGVGDEPPPLPGDTQPVPWEEAGQSELRLFPDGSSTAYPQAVGRNCPGTVAVGLGLGVPNFTPNVTATPPGNGPCVGVRATPPRGGDAELGAATSGTCCEHASPLACAVSARADTSGAREAPRSTVPVLGTVEDREEARRPPVGNREGTFGPILGLSIGVAVARQHDEDHAPLATTQDCTECAGPHGAPRPPSASLARRMASQDPLLAAAPAAAAQDTSAFDFRPGRAGETLPDGVAPRNTQGLQSDGSLGACRQHPGSRTCTKDTYALVSALPDVGEAQDTANDDSGPGRVSGMLPDRVQHGLLQSIGSPGPQTPCPGTTTRAMAPPALPLAGQAPDAAPASAIVAARPGRAAEMLPDRGTNGRALAVYTANALGAFHGPGGPEDDSSSEDDSMDDQGAWLVGDDADYDAPSDDDRLAQVATELPARAGYTAVAAAHTMGCHDTSSEAVSTAAIVYVPRTCDDRLGRQATILPDRVGCDAPMPCGDEPSAVAGPCPLDDDCTPGRAGIMLPVGAAQAPATTAAVPMEVDQGATWQAASLTPPSPPLVLRLNGKRRRLNDEDDGDEREQAEQLLLEDVEAGPMNSALRPSAASALPASVLSVYAHNAPHFTCTLCAYTASSFASLKRHRDSRHRRIAFLDRFSAGCACGTPFVSRLAAANHAPACASLNDTSAATTPAAGDLSPTAGEVNASATVATANPVLPRQDPPVLAVSPPHASTTDDRTKASRWSAPLPRQVVASRVASRLSAVPAPRWGPPLPRSVVVSRIADRLLPPELTEEEETKAGDSDDEDEATEGDGEWLLRFDGACRKNPGPGGAGAALFKPSGPVVWTCSHYMPSSSETNNTAEYTALLLGARAAADHGVTHLRIEGDSTLVIQQVRGIFATCNKRLRQLRLAVKAELARMERATLHPIDRQANGHADRLANAALDRRATELECGVHTDGHGCTSTSTLAPAPAATPPPATPHVAVDTDVPPSPVDDDNMGDIDDGEVYAAMSVGPDTVPQRRSRLRLRQLDEDEQEAAGELVERLAAKLAAKITDAADWEEAEGYITALPHALYDQLQPYSQAQHPAQSCSRLPQQAVRTGRRQEPLQGHEQAVPQDGQRQGGSHSRRRRGRSGGGKGHRRTRPPRVTRHHREHRLDEALDAMHAVQQRVPGDRKAVAKARRRVGRINSSLEQQRLRHLFDTTEKVCVERILCTARSKREATELPVGTAAPPPDLVELDEGTCPIPGVRLHQFFTAVNTPVGAFDPMAPVGAPFRTAMDRLPPATVDMALLTDAPSVDEIEDQVQRARGSSSPGLDGVGYDIFKTFTAQLLPALHAAFARCWQSKRVPQSWKVGVVRLLHKKGDRSDPSNWRPICLQQAIYKLYAGVLSRRFTRWLDVNGRHAAAQKGFRAMNGCGEHNFLAATLVDQARRKHQELHVVWYDFANAFGSVPHDLLWAALQRQGVPPEFVACCRGLYADAAFTIGNAVDGTTAPIALKVGVFQGCPLSPHLFTAAIAPLLHALRLLPDTGVKLSSEDRPGAAAYADDLKAFSSTVDGIKRQHAVVQDFLRWTGMKANPMKCSTMSVQRDTRGLHRTSDLGLQLDGTPIPALSAADSYQYLGIGDGFDHVRRRIELGPALTQLKHDATALLQSGLAPWQVIKAVKVYLYPRVEYALRHLRPFAQQLEGFDRHLVRGLRHLLRLPTNATTAFFYAPVSRGGLGLLPLTELHGALQVAHGWLMLHSSDPATQRIARQQLRQIAEARYKLDVLVWKDREEELGELLLNSKLGTSDPAPPKRRNGDIGSLWFDVRGHLHRFGLKFEMAPAVEETGTPAQRLQLRVPHHDGWLDHRDVLRHVKLHLKTRHWQRWAAMTDQGKAARTLGGAGSAFLSRPRGLWESDYRFAVGGRLNQLDTHSVLKRRRLRAHDKCRSPGCSRSETLAHVLNHCAGTMDAVRTRHDDALKIIERAVVSSAGDRKDRVELRVNQTVPSLPGPALRPDLQVYNHTTRSVSVVDLAVAFEDQATDDPRTSSLARIAELKRTKYGCIKRHLERQGWTVHLSALVYGSLGAVAGGNLAVYTDHLGVLKRDAKRLDKQLSAECIKSSRRIWNLHCGQHRERQNGHDQAQGPSQAHVHGRRHGRSRQDARGSRVTETGGTPSHRGRR</sequence>
<accession>A0AAV1VBW4</accession>
<dbReference type="SUPFAM" id="SSF53098">
    <property type="entry name" value="Ribonuclease H-like"/>
    <property type="match status" value="1"/>
</dbReference>
<proteinExistence type="predicted"/>
<feature type="region of interest" description="Disordered" evidence="1">
    <location>
        <begin position="421"/>
        <end position="455"/>
    </location>
</feature>
<feature type="region of interest" description="Disordered" evidence="1">
    <location>
        <begin position="1112"/>
        <end position="1179"/>
    </location>
</feature>
<feature type="compositionally biased region" description="Acidic residues" evidence="1">
    <location>
        <begin position="427"/>
        <end position="439"/>
    </location>
</feature>
<evidence type="ECO:0008006" key="6">
    <source>
        <dbReference type="Google" id="ProtNLM"/>
    </source>
</evidence>
<dbReference type="GO" id="GO:0004523">
    <property type="term" value="F:RNA-DNA hybrid ribonuclease activity"/>
    <property type="evidence" value="ECO:0007669"/>
    <property type="project" value="InterPro"/>
</dbReference>
<dbReference type="InterPro" id="IPR036397">
    <property type="entry name" value="RNaseH_sf"/>
</dbReference>
<feature type="domain" description="RNase H type-1" evidence="3">
    <location>
        <begin position="839"/>
        <end position="972"/>
    </location>
</feature>
<feature type="compositionally biased region" description="Acidic residues" evidence="1">
    <location>
        <begin position="819"/>
        <end position="838"/>
    </location>
</feature>
<feature type="region of interest" description="Disordered" evidence="1">
    <location>
        <begin position="744"/>
        <end position="773"/>
    </location>
</feature>
<dbReference type="EMBL" id="CAKLBY020000286">
    <property type="protein sequence ID" value="CAK7942989.1"/>
    <property type="molecule type" value="Genomic_DNA"/>
</dbReference>
<dbReference type="CDD" id="cd09279">
    <property type="entry name" value="RNase_HI_like"/>
    <property type="match status" value="1"/>
</dbReference>
<evidence type="ECO:0000313" key="4">
    <source>
        <dbReference type="EMBL" id="CAK7942989.1"/>
    </source>
</evidence>
<dbReference type="PANTHER" id="PTHR35450:SF2">
    <property type="entry name" value="REVERSE TRANSCRIPTASE DOMAIN-CONTAINING PROTEIN"/>
    <property type="match status" value="1"/>
</dbReference>
<dbReference type="PANTHER" id="PTHR35450">
    <property type="entry name" value="REVERSE TRANSCRIPTASE DOMAIN-CONTAINING PROTEIN"/>
    <property type="match status" value="1"/>
</dbReference>
<feature type="domain" description="Reverse transcriptase" evidence="2">
    <location>
        <begin position="1367"/>
        <end position="1629"/>
    </location>
</feature>
<dbReference type="Gene3D" id="3.30.420.10">
    <property type="entry name" value="Ribonuclease H-like superfamily/Ribonuclease H"/>
    <property type="match status" value="1"/>
</dbReference>
<dbReference type="Proteomes" id="UP001162060">
    <property type="component" value="Unassembled WGS sequence"/>
</dbReference>
<gene>
    <name evidence="4" type="ORF">PM001_LOCUS28139</name>
</gene>
<feature type="compositionally biased region" description="Low complexity" evidence="1">
    <location>
        <begin position="254"/>
        <end position="263"/>
    </location>
</feature>
<feature type="region of interest" description="Disordered" evidence="1">
    <location>
        <begin position="320"/>
        <end position="379"/>
    </location>
</feature>
<feature type="compositionally biased region" description="Polar residues" evidence="1">
    <location>
        <begin position="282"/>
        <end position="291"/>
    </location>
</feature>
<evidence type="ECO:0000256" key="1">
    <source>
        <dbReference type="SAM" id="MobiDB-lite"/>
    </source>
</evidence>
<evidence type="ECO:0000259" key="3">
    <source>
        <dbReference type="PROSITE" id="PS50879"/>
    </source>
</evidence>
<dbReference type="InterPro" id="IPR043502">
    <property type="entry name" value="DNA/RNA_pol_sf"/>
</dbReference>
<feature type="region of interest" description="Disordered" evidence="1">
    <location>
        <begin position="814"/>
        <end position="838"/>
    </location>
</feature>
<dbReference type="PROSITE" id="PS50879">
    <property type="entry name" value="RNASE_H_1"/>
    <property type="match status" value="1"/>
</dbReference>
<feature type="region of interest" description="Disordered" evidence="1">
    <location>
        <begin position="1"/>
        <end position="62"/>
    </location>
</feature>
<protein>
    <recommendedName>
        <fullName evidence="6">Reverse transcriptase</fullName>
    </recommendedName>
</protein>
<dbReference type="PROSITE" id="PS50878">
    <property type="entry name" value="RT_POL"/>
    <property type="match status" value="1"/>
</dbReference>